<dbReference type="InterPro" id="IPR018275">
    <property type="entry name" value="Ribosomal_bS18_CS"/>
</dbReference>
<sequence length="76" mass="8909">MLNARKKFQKKKSCRFCTDKIEIDYKDSVLLRQFITERGKILPRRLTGTCTKHQRRLATAIKTARIIALLPFSITK</sequence>
<evidence type="ECO:0000256" key="2">
    <source>
        <dbReference type="ARBA" id="ARBA00022980"/>
    </source>
</evidence>
<evidence type="ECO:0000313" key="8">
    <source>
        <dbReference type="Proteomes" id="UP000242881"/>
    </source>
</evidence>
<dbReference type="GO" id="GO:0006412">
    <property type="term" value="P:translation"/>
    <property type="evidence" value="ECO:0007669"/>
    <property type="project" value="UniProtKB-UniRule"/>
</dbReference>
<keyword evidence="5" id="KW-0694">RNA-binding</keyword>
<evidence type="ECO:0000256" key="5">
    <source>
        <dbReference type="HAMAP-Rule" id="MF_00270"/>
    </source>
</evidence>
<evidence type="ECO:0000256" key="6">
    <source>
        <dbReference type="RuleBase" id="RU003910"/>
    </source>
</evidence>
<name>A0A2J6WI91_9BACT</name>
<dbReference type="AlphaFoldDB" id="A0A2J6WI91"/>
<dbReference type="Proteomes" id="UP000242881">
    <property type="component" value="Unassembled WGS sequence"/>
</dbReference>
<comment type="subunit">
    <text evidence="5">Part of the 30S ribosomal subunit. Forms a tight heterodimer with protein bS6.</text>
</comment>
<comment type="caution">
    <text evidence="7">The sequence shown here is derived from an EMBL/GenBank/DDBJ whole genome shotgun (WGS) entry which is preliminary data.</text>
</comment>
<dbReference type="PRINTS" id="PR00974">
    <property type="entry name" value="RIBOSOMALS18"/>
</dbReference>
<dbReference type="Pfam" id="PF01084">
    <property type="entry name" value="Ribosomal_S18"/>
    <property type="match status" value="1"/>
</dbReference>
<keyword evidence="3 5" id="KW-0687">Ribonucleoprotein</keyword>
<dbReference type="NCBIfam" id="TIGR00165">
    <property type="entry name" value="S18"/>
    <property type="match status" value="1"/>
</dbReference>
<dbReference type="GO" id="GO:0003735">
    <property type="term" value="F:structural constituent of ribosome"/>
    <property type="evidence" value="ECO:0007669"/>
    <property type="project" value="InterPro"/>
</dbReference>
<dbReference type="InterPro" id="IPR036870">
    <property type="entry name" value="Ribosomal_bS18_sf"/>
</dbReference>
<reference evidence="7 8" key="1">
    <citation type="submission" date="2018-01" db="EMBL/GenBank/DDBJ databases">
        <title>Metagenomic assembled genomes from two thermal pools in the Uzon Caldera, Kamchatka, Russia.</title>
        <authorList>
            <person name="Wilkins L."/>
            <person name="Ettinger C."/>
        </authorList>
    </citation>
    <scope>NUCLEOTIDE SEQUENCE [LARGE SCALE GENOMIC DNA]</scope>
    <source>
        <strain evidence="7">ZAV-05</strain>
    </source>
</reference>
<dbReference type="GO" id="GO:0022627">
    <property type="term" value="C:cytosolic small ribosomal subunit"/>
    <property type="evidence" value="ECO:0007669"/>
    <property type="project" value="TreeGrafter"/>
</dbReference>
<dbReference type="PANTHER" id="PTHR13479">
    <property type="entry name" value="30S RIBOSOMAL PROTEIN S18"/>
    <property type="match status" value="1"/>
</dbReference>
<accession>A0A2J6WI91</accession>
<evidence type="ECO:0000256" key="1">
    <source>
        <dbReference type="ARBA" id="ARBA00005589"/>
    </source>
</evidence>
<dbReference type="HAMAP" id="MF_00270">
    <property type="entry name" value="Ribosomal_bS18"/>
    <property type="match status" value="1"/>
</dbReference>
<dbReference type="Gene3D" id="4.10.640.10">
    <property type="entry name" value="Ribosomal protein S18"/>
    <property type="match status" value="1"/>
</dbReference>
<dbReference type="PROSITE" id="PS00057">
    <property type="entry name" value="RIBOSOMAL_S18"/>
    <property type="match status" value="1"/>
</dbReference>
<protein>
    <recommendedName>
        <fullName evidence="4 5">Small ribosomal subunit protein bS18</fullName>
    </recommendedName>
</protein>
<dbReference type="PANTHER" id="PTHR13479:SF40">
    <property type="entry name" value="SMALL RIBOSOMAL SUBUNIT PROTEIN BS18M"/>
    <property type="match status" value="1"/>
</dbReference>
<organism evidence="7 8">
    <name type="scientific">Calditerrivibrio nitroreducens</name>
    <dbReference type="NCBI Taxonomy" id="477976"/>
    <lineage>
        <taxon>Bacteria</taxon>
        <taxon>Pseudomonadati</taxon>
        <taxon>Deferribacterota</taxon>
        <taxon>Deferribacteres</taxon>
        <taxon>Deferribacterales</taxon>
        <taxon>Calditerrivibrionaceae</taxon>
    </lineage>
</organism>
<keyword evidence="2 5" id="KW-0689">Ribosomal protein</keyword>
<dbReference type="InterPro" id="IPR001648">
    <property type="entry name" value="Ribosomal_bS18"/>
</dbReference>
<keyword evidence="5" id="KW-0699">rRNA-binding</keyword>
<proteinExistence type="inferred from homology"/>
<dbReference type="EMBL" id="PNIN01000058">
    <property type="protein sequence ID" value="PMP70091.1"/>
    <property type="molecule type" value="Genomic_DNA"/>
</dbReference>
<dbReference type="SUPFAM" id="SSF46911">
    <property type="entry name" value="Ribosomal protein S18"/>
    <property type="match status" value="1"/>
</dbReference>
<evidence type="ECO:0000256" key="4">
    <source>
        <dbReference type="ARBA" id="ARBA00035141"/>
    </source>
</evidence>
<dbReference type="GO" id="GO:0070181">
    <property type="term" value="F:small ribosomal subunit rRNA binding"/>
    <property type="evidence" value="ECO:0007669"/>
    <property type="project" value="TreeGrafter"/>
</dbReference>
<comment type="similarity">
    <text evidence="1 5 6">Belongs to the bacterial ribosomal protein bS18 family.</text>
</comment>
<gene>
    <name evidence="5 7" type="primary">rpsR</name>
    <name evidence="7" type="ORF">C0187_05960</name>
</gene>
<evidence type="ECO:0000313" key="7">
    <source>
        <dbReference type="EMBL" id="PMP70091.1"/>
    </source>
</evidence>
<dbReference type="RefSeq" id="WP_424604856.1">
    <property type="nucleotide sequence ID" value="NZ_JBNAVA010000001.1"/>
</dbReference>
<comment type="function">
    <text evidence="5">Binds as a heterodimer with protein bS6 to the central domain of the 16S rRNA, where it helps stabilize the platform of the 30S subunit.</text>
</comment>
<evidence type="ECO:0000256" key="3">
    <source>
        <dbReference type="ARBA" id="ARBA00023274"/>
    </source>
</evidence>